<dbReference type="Proteomes" id="UP000499080">
    <property type="component" value="Unassembled WGS sequence"/>
</dbReference>
<evidence type="ECO:0000256" key="1">
    <source>
        <dbReference type="SAM" id="MobiDB-lite"/>
    </source>
</evidence>
<reference evidence="2 3" key="1">
    <citation type="journal article" date="2019" name="Sci. Rep.">
        <title>Orb-weaving spider Araneus ventricosus genome elucidates the spidroin gene catalogue.</title>
        <authorList>
            <person name="Kono N."/>
            <person name="Nakamura H."/>
            <person name="Ohtoshi R."/>
            <person name="Moran D.A.P."/>
            <person name="Shinohara A."/>
            <person name="Yoshida Y."/>
            <person name="Fujiwara M."/>
            <person name="Mori M."/>
            <person name="Tomita M."/>
            <person name="Arakawa K."/>
        </authorList>
    </citation>
    <scope>NUCLEOTIDE SEQUENCE [LARGE SCALE GENOMIC DNA]</scope>
</reference>
<keyword evidence="3" id="KW-1185">Reference proteome</keyword>
<comment type="caution">
    <text evidence="2">The sequence shown here is derived from an EMBL/GenBank/DDBJ whole genome shotgun (WGS) entry which is preliminary data.</text>
</comment>
<dbReference type="EMBL" id="BGPR01002090">
    <property type="protein sequence ID" value="GBM67522.1"/>
    <property type="molecule type" value="Genomic_DNA"/>
</dbReference>
<feature type="region of interest" description="Disordered" evidence="1">
    <location>
        <begin position="122"/>
        <end position="141"/>
    </location>
</feature>
<proteinExistence type="predicted"/>
<protein>
    <submittedName>
        <fullName evidence="2">Uncharacterized protein</fullName>
    </submittedName>
</protein>
<gene>
    <name evidence="2" type="ORF">AVEN_73661_1</name>
</gene>
<name>A0A4Y2HQI6_ARAVE</name>
<evidence type="ECO:0000313" key="2">
    <source>
        <dbReference type="EMBL" id="GBM67522.1"/>
    </source>
</evidence>
<accession>A0A4Y2HQI6</accession>
<sequence>MTSSLLNEKDELIPDYKISVSANRLNDRAQKEPNIYSSKTEISNERHLSSVGGQNIKNNIKRKISRERLMQNDFRQVKTIDKSDPLNVDGVFSQSRCCEDKSCDSSTVEDHIFNAEMCIKKESQDRNAENNESKCEAMDTS</sequence>
<evidence type="ECO:0000313" key="3">
    <source>
        <dbReference type="Proteomes" id="UP000499080"/>
    </source>
</evidence>
<organism evidence="2 3">
    <name type="scientific">Araneus ventricosus</name>
    <name type="common">Orbweaver spider</name>
    <name type="synonym">Epeira ventricosa</name>
    <dbReference type="NCBI Taxonomy" id="182803"/>
    <lineage>
        <taxon>Eukaryota</taxon>
        <taxon>Metazoa</taxon>
        <taxon>Ecdysozoa</taxon>
        <taxon>Arthropoda</taxon>
        <taxon>Chelicerata</taxon>
        <taxon>Arachnida</taxon>
        <taxon>Araneae</taxon>
        <taxon>Araneomorphae</taxon>
        <taxon>Entelegynae</taxon>
        <taxon>Araneoidea</taxon>
        <taxon>Araneidae</taxon>
        <taxon>Araneus</taxon>
    </lineage>
</organism>
<dbReference type="AlphaFoldDB" id="A0A4Y2HQI6"/>